<evidence type="ECO:0000313" key="1">
    <source>
        <dbReference type="EMBL" id="EHR36787.1"/>
    </source>
</evidence>
<comment type="caution">
    <text evidence="1">The sequence shown here is derived from an EMBL/GenBank/DDBJ whole genome shotgun (WGS) entry which is preliminary data.</text>
</comment>
<dbReference type="OrthoDB" id="1837370at2"/>
<dbReference type="EMBL" id="AGEG01000013">
    <property type="protein sequence ID" value="EHR36787.1"/>
    <property type="molecule type" value="Genomic_DNA"/>
</dbReference>
<sequence>MLLRPYQEASKTVIQIKRADDTISPGQELLAILCDFNEWLGITDTQACICESTDETTLYIFYRDVAFDIADFWDLFALRMAKINQIWGLCVFGTTDRQDSIRLFADLVGSSLELGQQTISGNRSEVVWTPCFQVLCNDKETAEGLMELLETLNWSLGVAAMRWEKTNFVKQQDLVLLPQSRTYFCYAGLQNYLDSKDLLESLSFNQKIDLWKSFLRDGIETTEFEWLQHSIGQDCLNNRMEWELSLHESMKQLGFHMTNQNHQFELYDQTGERCYFGANSQRPAEWAFIKILFPIND</sequence>
<dbReference type="RefSeq" id="WP_006309148.1">
    <property type="nucleotide sequence ID" value="NZ_JH601133.1"/>
</dbReference>
<protein>
    <submittedName>
        <fullName evidence="1">Uncharacterized protein</fullName>
    </submittedName>
</protein>
<gene>
    <name evidence="1" type="ORF">HMPREF9708_01013</name>
</gene>
<dbReference type="AlphaFoldDB" id="H3NJH4"/>
<dbReference type="Proteomes" id="UP000006190">
    <property type="component" value="Unassembled WGS sequence"/>
</dbReference>
<name>H3NJH4_9LACT</name>
<dbReference type="PATRIC" id="fig|883113.3.peg.1008"/>
<dbReference type="STRING" id="883113.HMPREF9708_01013"/>
<keyword evidence="2" id="KW-1185">Reference proteome</keyword>
<reference evidence="1 2" key="1">
    <citation type="submission" date="2012-01" db="EMBL/GenBank/DDBJ databases">
        <title>The Genome Sequence of Facklamia languida CCUG 37842.</title>
        <authorList>
            <consortium name="The Broad Institute Genome Sequencing Platform"/>
            <person name="Earl A."/>
            <person name="Ward D."/>
            <person name="Feldgarden M."/>
            <person name="Gevers D."/>
            <person name="Huys G."/>
            <person name="Young S.K."/>
            <person name="Zeng Q."/>
            <person name="Gargeya S."/>
            <person name="Fitzgerald M."/>
            <person name="Haas B."/>
            <person name="Abouelleil A."/>
            <person name="Alvarado L."/>
            <person name="Arachchi H.M."/>
            <person name="Berlin A."/>
            <person name="Chapman S.B."/>
            <person name="Gearin G."/>
            <person name="Goldberg J."/>
            <person name="Griggs A."/>
            <person name="Gujja S."/>
            <person name="Hansen M."/>
            <person name="Heiman D."/>
            <person name="Howarth C."/>
            <person name="Larimer J."/>
            <person name="Lui A."/>
            <person name="MacDonald P.J.P."/>
            <person name="McCowen C."/>
            <person name="Montmayeur A."/>
            <person name="Murphy C."/>
            <person name="Neiman D."/>
            <person name="Pearson M."/>
            <person name="Priest M."/>
            <person name="Roberts A."/>
            <person name="Saif S."/>
            <person name="Shea T."/>
            <person name="Sisk P."/>
            <person name="Stolte C."/>
            <person name="Sykes S."/>
            <person name="Wortman J."/>
            <person name="Nusbaum C."/>
            <person name="Birren B."/>
        </authorList>
    </citation>
    <scope>NUCLEOTIDE SEQUENCE [LARGE SCALE GENOMIC DNA]</scope>
    <source>
        <strain evidence="1 2">CCUG 37842</strain>
    </source>
</reference>
<proteinExistence type="predicted"/>
<organism evidence="1 2">
    <name type="scientific">Facklamia languida CCUG 37842</name>
    <dbReference type="NCBI Taxonomy" id="883113"/>
    <lineage>
        <taxon>Bacteria</taxon>
        <taxon>Bacillati</taxon>
        <taxon>Bacillota</taxon>
        <taxon>Bacilli</taxon>
        <taxon>Lactobacillales</taxon>
        <taxon>Aerococcaceae</taxon>
        <taxon>Facklamia</taxon>
    </lineage>
</organism>
<dbReference type="HOGENOM" id="CLU_945890_0_0_9"/>
<dbReference type="eggNOG" id="ENOG502Z922">
    <property type="taxonomic scope" value="Bacteria"/>
</dbReference>
<evidence type="ECO:0000313" key="2">
    <source>
        <dbReference type="Proteomes" id="UP000006190"/>
    </source>
</evidence>
<accession>H3NJH4</accession>